<keyword evidence="2" id="KW-0812">Transmembrane</keyword>
<proteinExistence type="predicted"/>
<dbReference type="KEGG" id="ccar:109113176"/>
<sequence>MRGTTDTDTGVEPPTPAGGRLGSGAGGSPFYRELWFIVLMAGVALLLLALILAVVLHKALNKPPFTRERPPLVPLPLQRRSPRAVYPPSNSYLFDTVPETVGSPNSVTLKAFTMHMEEVIESKVMEDRSAEGEDGLVTVSGLYTQNPLQRSVSQLIVKKDEESWEPHFRRLDSGLFEGEEFVDTIKGFSTVRKEHTMFTDTNL</sequence>
<dbReference type="GeneID" id="109113176"/>
<dbReference type="RefSeq" id="XP_042634233.1">
    <property type="nucleotide sequence ID" value="XM_042778299.1"/>
</dbReference>
<protein>
    <submittedName>
        <fullName evidence="3">Usherin</fullName>
    </submittedName>
</protein>
<dbReference type="OrthoDB" id="5984158at2759"/>
<gene>
    <name evidence="3" type="primary">si:ch211-57i17.5</name>
</gene>
<feature type="transmembrane region" description="Helical" evidence="2">
    <location>
        <begin position="34"/>
        <end position="56"/>
    </location>
</feature>
<dbReference type="Proteomes" id="UP001155660">
    <property type="component" value="Chromosome A20"/>
</dbReference>
<keyword evidence="2" id="KW-0472">Membrane</keyword>
<evidence type="ECO:0000313" key="3">
    <source>
        <dbReference type="RefSeq" id="XP_042634233.1"/>
    </source>
</evidence>
<evidence type="ECO:0000256" key="1">
    <source>
        <dbReference type="SAM" id="MobiDB-lite"/>
    </source>
</evidence>
<reference evidence="3" key="1">
    <citation type="submission" date="2025-08" db="UniProtKB">
        <authorList>
            <consortium name="RefSeq"/>
        </authorList>
    </citation>
    <scope>IDENTIFICATION</scope>
    <source>
        <tissue evidence="3">Muscle</tissue>
    </source>
</reference>
<feature type="region of interest" description="Disordered" evidence="1">
    <location>
        <begin position="1"/>
        <end position="23"/>
    </location>
</feature>
<accession>A0A9Q9Z8Y5</accession>
<name>A0A9Q9Z8Y5_CYPCA</name>
<organism evidence="3">
    <name type="scientific">Cyprinus carpio</name>
    <name type="common">Common carp</name>
    <dbReference type="NCBI Taxonomy" id="7962"/>
    <lineage>
        <taxon>Eukaryota</taxon>
        <taxon>Metazoa</taxon>
        <taxon>Chordata</taxon>
        <taxon>Craniata</taxon>
        <taxon>Vertebrata</taxon>
        <taxon>Euteleostomi</taxon>
        <taxon>Actinopterygii</taxon>
        <taxon>Neopterygii</taxon>
        <taxon>Teleostei</taxon>
        <taxon>Ostariophysi</taxon>
        <taxon>Cypriniformes</taxon>
        <taxon>Cyprinidae</taxon>
        <taxon>Cyprininae</taxon>
        <taxon>Cyprinus</taxon>
    </lineage>
</organism>
<keyword evidence="2" id="KW-1133">Transmembrane helix</keyword>
<dbReference type="AlphaFoldDB" id="A0A9Q9Z8Y5"/>
<evidence type="ECO:0000256" key="2">
    <source>
        <dbReference type="SAM" id="Phobius"/>
    </source>
</evidence>